<dbReference type="PANTHER" id="PTHR22595:SF140">
    <property type="entry name" value="CHITINASE 2"/>
    <property type="match status" value="1"/>
</dbReference>
<dbReference type="Proteomes" id="UP001054889">
    <property type="component" value="Unassembled WGS sequence"/>
</dbReference>
<name>A0AAV5DV07_ELECO</name>
<dbReference type="Pfam" id="PF00182">
    <property type="entry name" value="Glyco_hydro_19"/>
    <property type="match status" value="1"/>
</dbReference>
<gene>
    <name evidence="8" type="primary">gb01070</name>
    <name evidence="8" type="ORF">PR202_gb01070</name>
</gene>
<sequence>MKRIYKVLKKPIEYCEPSRRVPLNNPEPVASDPVISVKTALWFWMTTPRDNKPSCHAVITGQWTPTPADVTAGRVPGYGVITNIINARARVRHQAGSTGGGPDRLLQALLRRLRHHLR</sequence>
<keyword evidence="3" id="KW-0378">Hydrolase</keyword>
<evidence type="ECO:0000313" key="8">
    <source>
        <dbReference type="EMBL" id="GJN14270.1"/>
    </source>
</evidence>
<evidence type="ECO:0000256" key="1">
    <source>
        <dbReference type="ARBA" id="ARBA00000822"/>
    </source>
</evidence>
<dbReference type="SUPFAM" id="SSF53955">
    <property type="entry name" value="Lysozyme-like"/>
    <property type="match status" value="1"/>
</dbReference>
<keyword evidence="4" id="KW-0119">Carbohydrate metabolism</keyword>
<dbReference type="InterPro" id="IPR023346">
    <property type="entry name" value="Lysozyme-like_dom_sf"/>
</dbReference>
<organism evidence="8 9">
    <name type="scientific">Eleusine coracana subsp. coracana</name>
    <dbReference type="NCBI Taxonomy" id="191504"/>
    <lineage>
        <taxon>Eukaryota</taxon>
        <taxon>Viridiplantae</taxon>
        <taxon>Streptophyta</taxon>
        <taxon>Embryophyta</taxon>
        <taxon>Tracheophyta</taxon>
        <taxon>Spermatophyta</taxon>
        <taxon>Magnoliopsida</taxon>
        <taxon>Liliopsida</taxon>
        <taxon>Poales</taxon>
        <taxon>Poaceae</taxon>
        <taxon>PACMAD clade</taxon>
        <taxon>Chloridoideae</taxon>
        <taxon>Cynodonteae</taxon>
        <taxon>Eleusininae</taxon>
        <taxon>Eleusine</taxon>
    </lineage>
</organism>
<keyword evidence="5" id="KW-0326">Glycosidase</keyword>
<proteinExistence type="predicted"/>
<evidence type="ECO:0000256" key="6">
    <source>
        <dbReference type="ARBA" id="ARBA00023326"/>
    </source>
</evidence>
<dbReference type="GO" id="GO:0006032">
    <property type="term" value="P:chitin catabolic process"/>
    <property type="evidence" value="ECO:0007669"/>
    <property type="project" value="InterPro"/>
</dbReference>
<reference evidence="8" key="2">
    <citation type="submission" date="2021-12" db="EMBL/GenBank/DDBJ databases">
        <title>Resequencing data analysis of finger millet.</title>
        <authorList>
            <person name="Hatakeyama M."/>
            <person name="Aluri S."/>
            <person name="Balachadran M.T."/>
            <person name="Sivarajan S.R."/>
            <person name="Poveda L."/>
            <person name="Shimizu-Inatsugi R."/>
            <person name="Schlapbach R."/>
            <person name="Sreeman S.M."/>
            <person name="Shimizu K.K."/>
        </authorList>
    </citation>
    <scope>NUCLEOTIDE SEQUENCE</scope>
</reference>
<evidence type="ECO:0000259" key="7">
    <source>
        <dbReference type="Pfam" id="PF00182"/>
    </source>
</evidence>
<evidence type="ECO:0000256" key="3">
    <source>
        <dbReference type="ARBA" id="ARBA00022801"/>
    </source>
</evidence>
<dbReference type="GO" id="GO:0008843">
    <property type="term" value="F:endochitinase activity"/>
    <property type="evidence" value="ECO:0007669"/>
    <property type="project" value="UniProtKB-EC"/>
</dbReference>
<feature type="domain" description="Glycoside hydrolase family 19 catalytic" evidence="7">
    <location>
        <begin position="23"/>
        <end position="89"/>
    </location>
</feature>
<dbReference type="CDD" id="cd00325">
    <property type="entry name" value="chitinase_GH19"/>
    <property type="match status" value="1"/>
</dbReference>
<keyword evidence="6" id="KW-0624">Polysaccharide degradation</keyword>
<dbReference type="GO" id="GO:0050832">
    <property type="term" value="P:defense response to fungus"/>
    <property type="evidence" value="ECO:0007669"/>
    <property type="project" value="TreeGrafter"/>
</dbReference>
<dbReference type="EC" id="3.2.1.14" evidence="2"/>
<dbReference type="GO" id="GO:0016998">
    <property type="term" value="P:cell wall macromolecule catabolic process"/>
    <property type="evidence" value="ECO:0007669"/>
    <property type="project" value="InterPro"/>
</dbReference>
<reference evidence="8" key="1">
    <citation type="journal article" date="2018" name="DNA Res.">
        <title>Multiple hybrid de novo genome assembly of finger millet, an orphan allotetraploid crop.</title>
        <authorList>
            <person name="Hatakeyama M."/>
            <person name="Aluri S."/>
            <person name="Balachadran M.T."/>
            <person name="Sivarajan S.R."/>
            <person name="Patrignani A."/>
            <person name="Gruter S."/>
            <person name="Poveda L."/>
            <person name="Shimizu-Inatsugi R."/>
            <person name="Baeten J."/>
            <person name="Francoijs K.J."/>
            <person name="Nataraja K.N."/>
            <person name="Reddy Y.A.N."/>
            <person name="Phadnis S."/>
            <person name="Ravikumar R.L."/>
            <person name="Schlapbach R."/>
            <person name="Sreeman S.M."/>
            <person name="Shimizu K.K."/>
        </authorList>
    </citation>
    <scope>NUCLEOTIDE SEQUENCE</scope>
</reference>
<evidence type="ECO:0000256" key="5">
    <source>
        <dbReference type="ARBA" id="ARBA00023295"/>
    </source>
</evidence>
<comment type="catalytic activity">
    <reaction evidence="1">
        <text>Random endo-hydrolysis of N-acetyl-beta-D-glucosaminide (1-&gt;4)-beta-linkages in chitin and chitodextrins.</text>
        <dbReference type="EC" id="3.2.1.14"/>
    </reaction>
</comment>
<keyword evidence="9" id="KW-1185">Reference proteome</keyword>
<dbReference type="PANTHER" id="PTHR22595">
    <property type="entry name" value="CHITINASE-RELATED"/>
    <property type="match status" value="1"/>
</dbReference>
<evidence type="ECO:0000256" key="2">
    <source>
        <dbReference type="ARBA" id="ARBA00012729"/>
    </source>
</evidence>
<protein>
    <recommendedName>
        <fullName evidence="2">chitinase</fullName>
        <ecNumber evidence="2">3.2.1.14</ecNumber>
    </recommendedName>
</protein>
<comment type="caution">
    <text evidence="8">The sequence shown here is derived from an EMBL/GenBank/DDBJ whole genome shotgun (WGS) entry which is preliminary data.</text>
</comment>
<dbReference type="EMBL" id="BQKI01000071">
    <property type="protein sequence ID" value="GJN14270.1"/>
    <property type="molecule type" value="Genomic_DNA"/>
</dbReference>
<dbReference type="Gene3D" id="1.10.530.10">
    <property type="match status" value="1"/>
</dbReference>
<evidence type="ECO:0000313" key="9">
    <source>
        <dbReference type="Proteomes" id="UP001054889"/>
    </source>
</evidence>
<dbReference type="GO" id="GO:0000272">
    <property type="term" value="P:polysaccharide catabolic process"/>
    <property type="evidence" value="ECO:0007669"/>
    <property type="project" value="UniProtKB-KW"/>
</dbReference>
<dbReference type="InterPro" id="IPR000726">
    <property type="entry name" value="Glyco_hydro_19_cat"/>
</dbReference>
<dbReference type="AlphaFoldDB" id="A0AAV5DV07"/>
<accession>A0AAV5DV07</accession>
<evidence type="ECO:0000256" key="4">
    <source>
        <dbReference type="ARBA" id="ARBA00023277"/>
    </source>
</evidence>